<dbReference type="EMBL" id="UINC01066884">
    <property type="protein sequence ID" value="SVB98017.1"/>
    <property type="molecule type" value="Genomic_DNA"/>
</dbReference>
<dbReference type="InterPro" id="IPR029021">
    <property type="entry name" value="Prot-tyrosine_phosphatase-like"/>
</dbReference>
<dbReference type="PROSITE" id="PS00383">
    <property type="entry name" value="TYR_PHOSPHATASE_1"/>
    <property type="match status" value="1"/>
</dbReference>
<dbReference type="Gene3D" id="1.10.4080.10">
    <property type="entry name" value="ADP-ribosylation/Crystallin J1"/>
    <property type="match status" value="1"/>
</dbReference>
<evidence type="ECO:0000259" key="3">
    <source>
        <dbReference type="PROSITE" id="PS50056"/>
    </source>
</evidence>
<dbReference type="PANTHER" id="PTHR16222:SF24">
    <property type="entry name" value="ADP-RIBOSYLHYDROLASE ARH3"/>
    <property type="match status" value="1"/>
</dbReference>
<feature type="non-terminal residue" evidence="4">
    <location>
        <position position="1"/>
    </location>
</feature>
<dbReference type="SUPFAM" id="SSF52799">
    <property type="entry name" value="(Phosphotyrosine protein) phosphatases II"/>
    <property type="match status" value="1"/>
</dbReference>
<dbReference type="InterPro" id="IPR050792">
    <property type="entry name" value="ADP-ribosylglycohydrolase"/>
</dbReference>
<dbReference type="Pfam" id="PF22784">
    <property type="entry name" value="PTP-SAK"/>
    <property type="match status" value="1"/>
</dbReference>
<gene>
    <name evidence="4" type="ORF">METZ01_LOCUS250871</name>
</gene>
<keyword evidence="2" id="KW-0378">Hydrolase</keyword>
<dbReference type="Pfam" id="PF03747">
    <property type="entry name" value="ADP_ribosyl_GH"/>
    <property type="match status" value="1"/>
</dbReference>
<evidence type="ECO:0000256" key="2">
    <source>
        <dbReference type="ARBA" id="ARBA00022801"/>
    </source>
</evidence>
<proteinExistence type="inferred from homology"/>
<feature type="domain" description="Tyrosine specific protein phosphatases" evidence="3">
    <location>
        <begin position="134"/>
        <end position="181"/>
    </location>
</feature>
<evidence type="ECO:0000313" key="4">
    <source>
        <dbReference type="EMBL" id="SVB98017.1"/>
    </source>
</evidence>
<dbReference type="InterPro" id="IPR005502">
    <property type="entry name" value="Ribosyl_crysJ1"/>
</dbReference>
<comment type="similarity">
    <text evidence="1">Belongs to the ADP-ribosylglycohydrolase family.</text>
</comment>
<dbReference type="InterPro" id="IPR036705">
    <property type="entry name" value="Ribosyl_crysJ1_sf"/>
</dbReference>
<organism evidence="4">
    <name type="scientific">marine metagenome</name>
    <dbReference type="NCBI Taxonomy" id="408172"/>
    <lineage>
        <taxon>unclassified sequences</taxon>
        <taxon>metagenomes</taxon>
        <taxon>ecological metagenomes</taxon>
    </lineage>
</organism>
<dbReference type="InterPro" id="IPR016130">
    <property type="entry name" value="Tyr_Pase_AS"/>
</dbReference>
<dbReference type="Gene3D" id="3.90.190.10">
    <property type="entry name" value="Protein tyrosine phosphatase superfamily"/>
    <property type="match status" value="1"/>
</dbReference>
<dbReference type="FunFam" id="3.90.190.10:FF:000157">
    <property type="entry name" value="Protein-tyrosine phosphatase"/>
    <property type="match status" value="1"/>
</dbReference>
<dbReference type="InterPro" id="IPR057023">
    <property type="entry name" value="PTP-SAK"/>
</dbReference>
<name>A0A382IFK2_9ZZZZ</name>
<feature type="non-terminal residue" evidence="4">
    <location>
        <position position="446"/>
    </location>
</feature>
<protein>
    <recommendedName>
        <fullName evidence="3">Tyrosine specific protein phosphatases domain-containing protein</fullName>
    </recommendedName>
</protein>
<reference evidence="4" key="1">
    <citation type="submission" date="2018-05" db="EMBL/GenBank/DDBJ databases">
        <authorList>
            <person name="Lanie J.A."/>
            <person name="Ng W.-L."/>
            <person name="Kazmierczak K.M."/>
            <person name="Andrzejewski T.M."/>
            <person name="Davidsen T.M."/>
            <person name="Wayne K.J."/>
            <person name="Tettelin H."/>
            <person name="Glass J.I."/>
            <person name="Rusch D."/>
            <person name="Podicherti R."/>
            <person name="Tsui H.-C.T."/>
            <person name="Winkler M.E."/>
        </authorList>
    </citation>
    <scope>NUCLEOTIDE SEQUENCE</scope>
</reference>
<accession>A0A382IFK2</accession>
<dbReference type="PANTHER" id="PTHR16222">
    <property type="entry name" value="ADP-RIBOSYLGLYCOHYDROLASE"/>
    <property type="match status" value="1"/>
</dbReference>
<dbReference type="InterPro" id="IPR000387">
    <property type="entry name" value="Tyr_Pase_dom"/>
</dbReference>
<dbReference type="SUPFAM" id="SSF101478">
    <property type="entry name" value="ADP-ribosylglycohydrolase"/>
    <property type="match status" value="1"/>
</dbReference>
<sequence>WRVRFDMPNIRTSISHPLLIADVPVGDELGSIGITICPGKKDPDSPGGAWDRDLDLDLDVCQRWGASAVLCLIESCEFGLLKVEGLSEGVQNRGMKWYHLPIRDVRIPEQNFEDAWDSQGAEIRDLIRRKGKELIHCRGGLGRSGIIAARLLIEFGFDREEAIVRVRESRPGAIETQEQEQYVMGVKGLGSQSEATNESKESSGPRVFALDSGATVRTPSGLPLNPPLVEERYRGCLLGGAVGDALGAPVEFSSLAHIRRDFGESGIRDFVEAYGKVGAITDDTQMTLFTAEGCIRAWHRFHDRGICSEKDVINKAYQRWLKTQGRLSPELKSLPDGNSWILDSWLLKVPELNSVRAPGNTCLTALMQGMPVRESKGCGGIMRIAPIGLWGSIPSLENRKIFSLASDAAEITHGHPSGFLASGFLAVVIAEIVRGIDLEAAIESAM</sequence>
<dbReference type="AlphaFoldDB" id="A0A382IFK2"/>
<dbReference type="GO" id="GO:0016791">
    <property type="term" value="F:phosphatase activity"/>
    <property type="evidence" value="ECO:0007669"/>
    <property type="project" value="UniProtKB-ARBA"/>
</dbReference>
<dbReference type="PROSITE" id="PS50056">
    <property type="entry name" value="TYR_PHOSPHATASE_2"/>
    <property type="match status" value="1"/>
</dbReference>
<evidence type="ECO:0000256" key="1">
    <source>
        <dbReference type="ARBA" id="ARBA00010702"/>
    </source>
</evidence>